<dbReference type="InterPro" id="IPR003789">
    <property type="entry name" value="Asn/Gln_tRNA_amidoTrase-B-like"/>
</dbReference>
<dbReference type="AlphaFoldDB" id="A0A2M8LCK0"/>
<dbReference type="GO" id="GO:0016884">
    <property type="term" value="F:carbon-nitrogen ligase activity, with glutamine as amido-N-donor"/>
    <property type="evidence" value="ECO:0007669"/>
    <property type="project" value="InterPro"/>
</dbReference>
<keyword evidence="1" id="KW-0808">Transferase</keyword>
<dbReference type="Gene3D" id="1.10.10.410">
    <property type="match status" value="1"/>
</dbReference>
<dbReference type="InterPro" id="IPR042184">
    <property type="entry name" value="YqeY/Aim41_N"/>
</dbReference>
<protein>
    <submittedName>
        <fullName evidence="1">Glutamyl-tRNA amidotransferase</fullName>
    </submittedName>
</protein>
<evidence type="ECO:0000313" key="1">
    <source>
        <dbReference type="EMBL" id="PJE74372.1"/>
    </source>
</evidence>
<dbReference type="InterPro" id="IPR019004">
    <property type="entry name" value="YqeY/Aim41"/>
</dbReference>
<dbReference type="Gene3D" id="1.10.1510.10">
    <property type="entry name" value="Uncharacterised protein YqeY/AIM41 PF09424, N-terminal domain"/>
    <property type="match status" value="1"/>
</dbReference>
<sequence length="150" mass="16642">MLTEKVKKDMQDALRAKDALRLSVLRGALSEFTNALVAAKKKPTDELSDEDALAVFKRLAKQRKESAEQFTKGNRPELAEKEMKELEIIEEYLPEKASKEQIEEVAKIKIAELGAVDKSKMGQLMGAIMKELGGNADGTVVKEVVEELLP</sequence>
<name>A0A2M8LCK0_9BACT</name>
<dbReference type="Pfam" id="PF09424">
    <property type="entry name" value="YqeY"/>
    <property type="match status" value="1"/>
</dbReference>
<dbReference type="SUPFAM" id="SSF89095">
    <property type="entry name" value="GatB/YqeY motif"/>
    <property type="match status" value="1"/>
</dbReference>
<dbReference type="Proteomes" id="UP000228700">
    <property type="component" value="Unassembled WGS sequence"/>
</dbReference>
<evidence type="ECO:0000313" key="2">
    <source>
        <dbReference type="Proteomes" id="UP000228700"/>
    </source>
</evidence>
<comment type="caution">
    <text evidence="1">The sequence shown here is derived from an EMBL/GenBank/DDBJ whole genome shotgun (WGS) entry which is preliminary data.</text>
</comment>
<gene>
    <name evidence="1" type="ORF">COV01_01440</name>
</gene>
<proteinExistence type="predicted"/>
<dbReference type="InterPro" id="IPR023168">
    <property type="entry name" value="GatB_Yqey_C_2"/>
</dbReference>
<organism evidence="1 2">
    <name type="scientific">Candidatus Taylorbacteria bacterium CG10_big_fil_rev_8_21_14_0_10_41_48</name>
    <dbReference type="NCBI Taxonomy" id="1975024"/>
    <lineage>
        <taxon>Bacteria</taxon>
        <taxon>Candidatus Tayloriibacteriota</taxon>
    </lineage>
</organism>
<dbReference type="EMBL" id="PFEQ01000006">
    <property type="protein sequence ID" value="PJE74372.1"/>
    <property type="molecule type" value="Genomic_DNA"/>
</dbReference>
<dbReference type="GO" id="GO:0016740">
    <property type="term" value="F:transferase activity"/>
    <property type="evidence" value="ECO:0007669"/>
    <property type="project" value="UniProtKB-KW"/>
</dbReference>
<accession>A0A2M8LCK0</accession>
<dbReference type="PANTHER" id="PTHR28055:SF1">
    <property type="entry name" value="ALTERED INHERITANCE OF MITOCHONDRIA PROTEIN 41, MITOCHONDRIAL"/>
    <property type="match status" value="1"/>
</dbReference>
<dbReference type="PANTHER" id="PTHR28055">
    <property type="entry name" value="ALTERED INHERITANCE OF MITOCHONDRIA PROTEIN 41, MITOCHONDRIAL"/>
    <property type="match status" value="1"/>
</dbReference>
<reference evidence="2" key="1">
    <citation type="submission" date="2017-09" db="EMBL/GenBank/DDBJ databases">
        <title>Depth-based differentiation of microbial function through sediment-hosted aquifers and enrichment of novel symbionts in the deep terrestrial subsurface.</title>
        <authorList>
            <person name="Probst A.J."/>
            <person name="Ladd B."/>
            <person name="Jarett J.K."/>
            <person name="Geller-Mcgrath D.E."/>
            <person name="Sieber C.M.K."/>
            <person name="Emerson J.B."/>
            <person name="Anantharaman K."/>
            <person name="Thomas B.C."/>
            <person name="Malmstrom R."/>
            <person name="Stieglmeier M."/>
            <person name="Klingl A."/>
            <person name="Woyke T."/>
            <person name="Ryan C.M."/>
            <person name="Banfield J.F."/>
        </authorList>
    </citation>
    <scope>NUCLEOTIDE SEQUENCE [LARGE SCALE GENOMIC DNA]</scope>
</reference>